<dbReference type="Gene3D" id="3.40.50.300">
    <property type="entry name" value="P-loop containing nucleotide triphosphate hydrolases"/>
    <property type="match status" value="1"/>
</dbReference>
<dbReference type="GO" id="GO:0004610">
    <property type="term" value="F:phosphoacetylglucosamine mutase activity"/>
    <property type="evidence" value="ECO:0007669"/>
    <property type="project" value="UniProtKB-EC"/>
</dbReference>
<comment type="catalytic activity">
    <reaction evidence="1">
        <text>N-acetyl-alpha-D-glucosamine 1-phosphate = N-acetyl-D-glucosamine 6-phosphate</text>
        <dbReference type="Rhea" id="RHEA:23804"/>
        <dbReference type="ChEBI" id="CHEBI:57513"/>
        <dbReference type="ChEBI" id="CHEBI:57776"/>
        <dbReference type="EC" id="5.4.2.3"/>
    </reaction>
</comment>
<dbReference type="PANTHER" id="PTHR45955:SF1">
    <property type="entry name" value="PHOSPHOACETYLGLUCOSAMINE MUTASE"/>
    <property type="match status" value="1"/>
</dbReference>
<dbReference type="InterPro" id="IPR005843">
    <property type="entry name" value="A-D-PHexomutase_C"/>
</dbReference>
<comment type="similarity">
    <text evidence="4">Belongs to the phosphohexose mutase family.</text>
</comment>
<evidence type="ECO:0000256" key="4">
    <source>
        <dbReference type="ARBA" id="ARBA00010231"/>
    </source>
</evidence>
<dbReference type="EC" id="5.4.2.3" evidence="5"/>
<dbReference type="Pfam" id="PF02878">
    <property type="entry name" value="PGM_PMM_I"/>
    <property type="match status" value="1"/>
</dbReference>
<dbReference type="InterPro" id="IPR005844">
    <property type="entry name" value="A-D-PHexomutase_a/b/a-I"/>
</dbReference>
<evidence type="ECO:0000256" key="12">
    <source>
        <dbReference type="ARBA" id="ARBA00055939"/>
    </source>
</evidence>
<dbReference type="GO" id="GO:0005975">
    <property type="term" value="P:carbohydrate metabolic process"/>
    <property type="evidence" value="ECO:0007669"/>
    <property type="project" value="InterPro"/>
</dbReference>
<evidence type="ECO:0000259" key="14">
    <source>
        <dbReference type="Pfam" id="PF00408"/>
    </source>
</evidence>
<dbReference type="InterPro" id="IPR016657">
    <property type="entry name" value="PAGM"/>
</dbReference>
<dbReference type="PANTHER" id="PTHR45955">
    <property type="entry name" value="PHOSPHOACETYLGLUCOSAMINE MUTASE"/>
    <property type="match status" value="1"/>
</dbReference>
<evidence type="ECO:0000256" key="3">
    <source>
        <dbReference type="ARBA" id="ARBA00004865"/>
    </source>
</evidence>
<dbReference type="UniPathway" id="UPA00113">
    <property type="reaction ID" value="UER00530"/>
</dbReference>
<comment type="function">
    <text evidence="12">Interconverts GlcNAc-6-P and GlcNAc-1-P.</text>
</comment>
<dbReference type="Gene3D" id="3.30.310.50">
    <property type="entry name" value="Alpha-D-phosphohexomutase, C-terminal domain"/>
    <property type="match status" value="1"/>
</dbReference>
<feature type="domain" description="Phosphoacetylglucosamine mutase AMG1" evidence="17">
    <location>
        <begin position="292"/>
        <end position="438"/>
    </location>
</feature>
<feature type="domain" description="Alpha-D-phosphohexomutase alpha/beta/alpha" evidence="15">
    <location>
        <begin position="57"/>
        <end position="89"/>
    </location>
</feature>
<dbReference type="Pfam" id="PF00408">
    <property type="entry name" value="PGM_PMM_IV"/>
    <property type="match status" value="1"/>
</dbReference>
<dbReference type="Gene3D" id="3.40.120.10">
    <property type="entry name" value="Alpha-D-Glucose-1,6-Bisphosphate, subunit A, domain 3"/>
    <property type="match status" value="3"/>
</dbReference>
<dbReference type="InterPro" id="IPR036900">
    <property type="entry name" value="A-D-PHexomutase_C_sf"/>
</dbReference>
<dbReference type="SUPFAM" id="SSF53738">
    <property type="entry name" value="Phosphoglucomutase, first 3 domains"/>
    <property type="match status" value="2"/>
</dbReference>
<comment type="pathway">
    <text evidence="3">Nucleotide-sugar biosynthesis; UDP-N-acetyl-alpha-D-glucosamine biosynthesis; N-acetyl-alpha-D-glucosamine 1-phosphate from alpha-D-glucosamine 6-phosphate (route I): step 2/2.</text>
</comment>
<evidence type="ECO:0000256" key="2">
    <source>
        <dbReference type="ARBA" id="ARBA00001946"/>
    </source>
</evidence>
<dbReference type="CDD" id="cd03086">
    <property type="entry name" value="PGM3"/>
    <property type="match status" value="1"/>
</dbReference>
<dbReference type="SUPFAM" id="SSF55957">
    <property type="entry name" value="Phosphoglucomutase, C-terminal domain"/>
    <property type="match status" value="1"/>
</dbReference>
<accession>A0A4Y7JGE3</accession>
<sequence length="786" mass="86229">MDEHQNEKLLECASKYPIPKGVKISYGTAGFRADASILSSTVFRVGILAALRSLTTKSVIGLMITASHNQISDNGVKIADPSGGMLTQEWEPFADLLANAPDPQNLVKLISEFAKKENISFGGVYSAEVLLGRDTRPSVGTVATDMGILTTPQLHWMVRYRNKGKSSLESDYFTQLSNAFRCLMDYIPTEMTTCEMDELIVDGANGVGGEKLEVVKKTLSSLVIQIRNSGREGEGVLNQGVGADFVQKEKIVPSGFGQIDVGKRCASLDGDADRFVYFHVLPGSNNKIELVDGDKILSLFALFIKQQLAILNKEDGHQVHLGIVQTAYANGASTDYLKKLGLEVALTPTGVKYLHEKACEYDIGIYFEANGHGTILFSASFLSWLENRNKELASSSEGLEQQLSVKRLLAVSELINQAVGDALSGVLLVEVILRHMGWSIQRWNELYQDLPSRQLKVKVMDRTAVTTANAETEVVKPTGLQEAINCEVAKYTMGRSFVRPSGTEDVIRVYAEASTQEEADNLAKSVAQHEQVNSERQGVAGGITGEGLKMQTQTYEIVNGSYVPVAENKQESPSEDKNNVKLETVGAFQKLPMVMPSVDILYSAIKKSKRISPTKGIVNAAKRERNKGARQLDALMKELGVPLRDYLDKFPNRKYLHPYERSLIELTLGDGNYEEVLGRLNALKKKVNSVGKEHASLCAKSVSKREAEERLAEGIKRLEDIFKSEGKTVDDLLNIAKTLRAMPVVDLESPTLCLVGAPNVGKSSLVRILSSGKPEICNYPSQPEEF</sequence>
<reference evidence="18 19" key="1">
    <citation type="journal article" date="2018" name="Science">
        <title>The opium poppy genome and morphinan production.</title>
        <authorList>
            <person name="Guo L."/>
            <person name="Winzer T."/>
            <person name="Yang X."/>
            <person name="Li Y."/>
            <person name="Ning Z."/>
            <person name="He Z."/>
            <person name="Teodor R."/>
            <person name="Lu Y."/>
            <person name="Bowser T.A."/>
            <person name="Graham I.A."/>
            <person name="Ye K."/>
        </authorList>
    </citation>
    <scope>NUCLEOTIDE SEQUENCE [LARGE SCALE GENOMIC DNA]</scope>
    <source>
        <strain evidence="19">cv. HN1</strain>
        <tissue evidence="18">Leaves</tissue>
    </source>
</reference>
<evidence type="ECO:0000256" key="6">
    <source>
        <dbReference type="ARBA" id="ARBA00022553"/>
    </source>
</evidence>
<keyword evidence="9" id="KW-0413">Isomerase</keyword>
<keyword evidence="7" id="KW-0479">Metal-binding</keyword>
<dbReference type="Pfam" id="PF17835">
    <property type="entry name" value="NOG1_N"/>
    <property type="match status" value="1"/>
</dbReference>
<evidence type="ECO:0000259" key="17">
    <source>
        <dbReference type="Pfam" id="PF21404"/>
    </source>
</evidence>
<dbReference type="InterPro" id="IPR049022">
    <property type="entry name" value="AMG1_III"/>
</dbReference>
<evidence type="ECO:0000256" key="8">
    <source>
        <dbReference type="ARBA" id="ARBA00022842"/>
    </source>
</evidence>
<evidence type="ECO:0000256" key="5">
    <source>
        <dbReference type="ARBA" id="ARBA00012731"/>
    </source>
</evidence>
<evidence type="ECO:0000256" key="10">
    <source>
        <dbReference type="ARBA" id="ARBA00031926"/>
    </source>
</evidence>
<dbReference type="Gene3D" id="1.20.120.1190">
    <property type="match status" value="1"/>
</dbReference>
<dbReference type="OMA" id="AQHEQVN"/>
<dbReference type="FunFam" id="3.40.120.10:FF:000054">
    <property type="entry name" value="Phosphoacetylglucosamine mutase"/>
    <property type="match status" value="1"/>
</dbReference>
<evidence type="ECO:0000256" key="9">
    <source>
        <dbReference type="ARBA" id="ARBA00023235"/>
    </source>
</evidence>
<dbReference type="Proteomes" id="UP000316621">
    <property type="component" value="Chromosome 5"/>
</dbReference>
<evidence type="ECO:0000313" key="18">
    <source>
        <dbReference type="EMBL" id="RZC60163.1"/>
    </source>
</evidence>
<name>A0A4Y7JGE3_PAPSO</name>
<dbReference type="InterPro" id="IPR027417">
    <property type="entry name" value="P-loop_NTPase"/>
</dbReference>
<evidence type="ECO:0000256" key="13">
    <source>
        <dbReference type="ARBA" id="ARBA00070218"/>
    </source>
</evidence>
<evidence type="ECO:0000259" key="16">
    <source>
        <dbReference type="Pfam" id="PF17835"/>
    </source>
</evidence>
<keyword evidence="6" id="KW-0597">Phosphoprotein</keyword>
<evidence type="ECO:0000259" key="15">
    <source>
        <dbReference type="Pfam" id="PF02878"/>
    </source>
</evidence>
<dbReference type="EMBL" id="CM010719">
    <property type="protein sequence ID" value="RZC60163.1"/>
    <property type="molecule type" value="Genomic_DNA"/>
</dbReference>
<dbReference type="SUPFAM" id="SSF52540">
    <property type="entry name" value="P-loop containing nucleoside triphosphate hydrolases"/>
    <property type="match status" value="1"/>
</dbReference>
<organism evidence="18 19">
    <name type="scientific">Papaver somniferum</name>
    <name type="common">Opium poppy</name>
    <dbReference type="NCBI Taxonomy" id="3469"/>
    <lineage>
        <taxon>Eukaryota</taxon>
        <taxon>Viridiplantae</taxon>
        <taxon>Streptophyta</taxon>
        <taxon>Embryophyta</taxon>
        <taxon>Tracheophyta</taxon>
        <taxon>Spermatophyta</taxon>
        <taxon>Magnoliopsida</taxon>
        <taxon>Ranunculales</taxon>
        <taxon>Papaveraceae</taxon>
        <taxon>Papaveroideae</taxon>
        <taxon>Papaver</taxon>
    </lineage>
</organism>
<dbReference type="FunFam" id="3.40.120.10:FF:000013">
    <property type="entry name" value="Phosphoacetylglucosamine mutase"/>
    <property type="match status" value="1"/>
</dbReference>
<dbReference type="InterPro" id="IPR041623">
    <property type="entry name" value="NOG1_N"/>
</dbReference>
<dbReference type="Gramene" id="RZC60163">
    <property type="protein sequence ID" value="RZC60163"/>
    <property type="gene ID" value="C5167_021933"/>
</dbReference>
<evidence type="ECO:0000256" key="7">
    <source>
        <dbReference type="ARBA" id="ARBA00022723"/>
    </source>
</evidence>
<dbReference type="GO" id="GO:0046872">
    <property type="term" value="F:metal ion binding"/>
    <property type="evidence" value="ECO:0007669"/>
    <property type="project" value="UniProtKB-KW"/>
</dbReference>
<dbReference type="Pfam" id="PF21404">
    <property type="entry name" value="AMG1_III"/>
    <property type="match status" value="1"/>
</dbReference>
<dbReference type="STRING" id="3469.A0A4Y7JGE3"/>
<protein>
    <recommendedName>
        <fullName evidence="13">Phosphoacetylglucosamine mutase</fullName>
        <ecNumber evidence="5">5.4.2.3</ecNumber>
    </recommendedName>
    <alternativeName>
        <fullName evidence="11">Acetylglucosamine phosphomutase</fullName>
    </alternativeName>
    <alternativeName>
        <fullName evidence="10">N-acetylglucosamine-phosphate mutase</fullName>
    </alternativeName>
</protein>
<keyword evidence="8" id="KW-0460">Magnesium</keyword>
<dbReference type="FunFam" id="3.30.310.50:FF:000003">
    <property type="entry name" value="Phosphoacetylglucosamine mutase"/>
    <property type="match status" value="1"/>
</dbReference>
<keyword evidence="19" id="KW-1185">Reference proteome</keyword>
<evidence type="ECO:0000256" key="11">
    <source>
        <dbReference type="ARBA" id="ARBA00032065"/>
    </source>
</evidence>
<evidence type="ECO:0000313" key="19">
    <source>
        <dbReference type="Proteomes" id="UP000316621"/>
    </source>
</evidence>
<feature type="domain" description="NOG1 N-terminal helical" evidence="16">
    <location>
        <begin position="588"/>
        <end position="746"/>
    </location>
</feature>
<dbReference type="InterPro" id="IPR016055">
    <property type="entry name" value="A-D-PHexomutase_a/b/a-I/II/III"/>
</dbReference>
<feature type="domain" description="Alpha-D-phosphohexomutase C-terminal" evidence="14">
    <location>
        <begin position="456"/>
        <end position="528"/>
    </location>
</feature>
<dbReference type="AlphaFoldDB" id="A0A4Y7JGE3"/>
<dbReference type="GO" id="GO:0006048">
    <property type="term" value="P:UDP-N-acetylglucosamine biosynthetic process"/>
    <property type="evidence" value="ECO:0007669"/>
    <property type="project" value="UniProtKB-UniPathway"/>
</dbReference>
<proteinExistence type="inferred from homology"/>
<comment type="cofactor">
    <cofactor evidence="2">
        <name>Mg(2+)</name>
        <dbReference type="ChEBI" id="CHEBI:18420"/>
    </cofactor>
</comment>
<evidence type="ECO:0000256" key="1">
    <source>
        <dbReference type="ARBA" id="ARBA00000558"/>
    </source>
</evidence>
<gene>
    <name evidence="18" type="ORF">C5167_021933</name>
</gene>